<accession>M2YBY4</accession>
<dbReference type="Gene3D" id="3.40.50.150">
    <property type="entry name" value="Vaccinia Virus protein VP39"/>
    <property type="match status" value="1"/>
</dbReference>
<dbReference type="AlphaFoldDB" id="M2YBY4"/>
<keyword evidence="1" id="KW-0808">Transferase</keyword>
<dbReference type="eggNOG" id="COG2227">
    <property type="taxonomic scope" value="Bacteria"/>
</dbReference>
<dbReference type="GO" id="GO:0008168">
    <property type="term" value="F:methyltransferase activity"/>
    <property type="evidence" value="ECO:0007669"/>
    <property type="project" value="UniProtKB-KW"/>
</dbReference>
<dbReference type="Proteomes" id="UP000011744">
    <property type="component" value="Unassembled WGS sequence"/>
</dbReference>
<dbReference type="InterPro" id="IPR029063">
    <property type="entry name" value="SAM-dependent_MTases_sf"/>
</dbReference>
<dbReference type="SUPFAM" id="SSF53335">
    <property type="entry name" value="S-adenosyl-L-methionine-dependent methyltransferases"/>
    <property type="match status" value="1"/>
</dbReference>
<reference evidence="1 2" key="1">
    <citation type="journal article" date="2014" name="Genome Announc.">
        <title>Draft Genome Sequence of Magnetospirillum sp. Strain SO-1, a Freshwater Magnetotactic Bacterium Isolated from the Ol'khovka River, Russia.</title>
        <authorList>
            <person name="Grouzdev D.S."/>
            <person name="Dziuba M.V."/>
            <person name="Sukhacheva M.S."/>
            <person name="Mardanov A.V."/>
            <person name="Beletskiy A.V."/>
            <person name="Kuznetsov B.B."/>
            <person name="Skryabin K.G."/>
        </authorList>
    </citation>
    <scope>NUCLEOTIDE SEQUENCE [LARGE SCALE GENOMIC DNA]</scope>
    <source>
        <strain evidence="1 2">SO-1</strain>
    </source>
</reference>
<organism evidence="1 2">
    <name type="scientific">Paramagnetospirillum caucaseum</name>
    <dbReference type="NCBI Taxonomy" id="1244869"/>
    <lineage>
        <taxon>Bacteria</taxon>
        <taxon>Pseudomonadati</taxon>
        <taxon>Pseudomonadota</taxon>
        <taxon>Alphaproteobacteria</taxon>
        <taxon>Rhodospirillales</taxon>
        <taxon>Magnetospirillaceae</taxon>
        <taxon>Paramagnetospirillum</taxon>
    </lineage>
</organism>
<dbReference type="Pfam" id="PF13489">
    <property type="entry name" value="Methyltransf_23"/>
    <property type="match status" value="1"/>
</dbReference>
<dbReference type="EMBL" id="AONQ01000016">
    <property type="protein sequence ID" value="EME70516.1"/>
    <property type="molecule type" value="Genomic_DNA"/>
</dbReference>
<protein>
    <submittedName>
        <fullName evidence="1">Type 12 methyltransferase</fullName>
    </submittedName>
</protein>
<dbReference type="PATRIC" id="fig|1244869.3.peg.1575"/>
<keyword evidence="2" id="KW-1185">Reference proteome</keyword>
<sequence length="258" mass="29220">MQEPIMTHVGPLDDDDLTFPPPPEYSGEDLEILASLHRYRTWIVDAISPHVQGQVAEIGAGIGSFTADLLRLPTVRHIDVVEPSPPLFAHLQARFTGEERITVIPRMCEEWSVKAEAASLDTVVMINVLEHIEDDLAVVNSIRQALRPGGKLVIFVPAMMFLFSELDRFYGHFRRYQRPGLAELMEKAGMTVLENRYFDLLGVLPWLVMNRWLGKIEFNPKQIALYDRIGIPITRTIETLIRPPFGKNLLLVAQRKAG</sequence>
<dbReference type="GO" id="GO:0032259">
    <property type="term" value="P:methylation"/>
    <property type="evidence" value="ECO:0007669"/>
    <property type="project" value="UniProtKB-KW"/>
</dbReference>
<name>M2YBY4_9PROT</name>
<dbReference type="CDD" id="cd02440">
    <property type="entry name" value="AdoMet_MTases"/>
    <property type="match status" value="1"/>
</dbReference>
<evidence type="ECO:0000313" key="1">
    <source>
        <dbReference type="EMBL" id="EME70516.1"/>
    </source>
</evidence>
<proteinExistence type="predicted"/>
<dbReference type="STRING" id="1244869.H261_07798"/>
<evidence type="ECO:0000313" key="2">
    <source>
        <dbReference type="Proteomes" id="UP000011744"/>
    </source>
</evidence>
<gene>
    <name evidence="1" type="ORF">H261_07798</name>
</gene>
<comment type="caution">
    <text evidence="1">The sequence shown here is derived from an EMBL/GenBank/DDBJ whole genome shotgun (WGS) entry which is preliminary data.</text>
</comment>
<keyword evidence="1" id="KW-0489">Methyltransferase</keyword>